<evidence type="ECO:0000256" key="9">
    <source>
        <dbReference type="ARBA" id="ARBA00023136"/>
    </source>
</evidence>
<comment type="caution">
    <text evidence="12">The sequence shown here is derived from an EMBL/GenBank/DDBJ whole genome shotgun (WGS) entry which is preliminary data.</text>
</comment>
<keyword evidence="13" id="KW-1185">Reference proteome</keyword>
<dbReference type="PROSITE" id="PS51292">
    <property type="entry name" value="ZF_RING_CH"/>
    <property type="match status" value="1"/>
</dbReference>
<feature type="transmembrane region" description="Helical" evidence="10">
    <location>
        <begin position="707"/>
        <end position="725"/>
    </location>
</feature>
<dbReference type="EMBL" id="SBIQ01000008">
    <property type="protein sequence ID" value="KAF7684584.1"/>
    <property type="molecule type" value="Genomic_DNA"/>
</dbReference>
<accession>A0ABQ7I299</accession>
<keyword evidence="4" id="KW-0479">Metal-binding</keyword>
<feature type="transmembrane region" description="Helical" evidence="10">
    <location>
        <begin position="132"/>
        <end position="155"/>
    </location>
</feature>
<keyword evidence="3 10" id="KW-0812">Transmembrane</keyword>
<protein>
    <submittedName>
        <fullName evidence="12">E3 ubiquitin-protein ligase MARCH2</fullName>
    </submittedName>
</protein>
<dbReference type="Gene3D" id="3.30.40.10">
    <property type="entry name" value="Zinc/RING finger domain, C3HC4 (zinc finger)"/>
    <property type="match status" value="1"/>
</dbReference>
<organism evidence="12 13">
    <name type="scientific">Astathelohania contejeani</name>
    <dbReference type="NCBI Taxonomy" id="164912"/>
    <lineage>
        <taxon>Eukaryota</taxon>
        <taxon>Fungi</taxon>
        <taxon>Fungi incertae sedis</taxon>
        <taxon>Microsporidia</taxon>
        <taxon>Astathelohaniidae</taxon>
        <taxon>Astathelohania</taxon>
    </lineage>
</organism>
<feature type="transmembrane region" description="Helical" evidence="10">
    <location>
        <begin position="650"/>
        <end position="668"/>
    </location>
</feature>
<dbReference type="InterPro" id="IPR011016">
    <property type="entry name" value="Znf_RING-CH"/>
</dbReference>
<keyword evidence="2" id="KW-0808">Transferase</keyword>
<feature type="transmembrane region" description="Helical" evidence="10">
    <location>
        <begin position="231"/>
        <end position="253"/>
    </location>
</feature>
<name>A0ABQ7I299_9MICR</name>
<feature type="transmembrane region" description="Helical" evidence="10">
    <location>
        <begin position="320"/>
        <end position="345"/>
    </location>
</feature>
<feature type="transmembrane region" description="Helical" evidence="10">
    <location>
        <begin position="90"/>
        <end position="112"/>
    </location>
</feature>
<sequence>MEDLESESDIVCKICLQPPNLKEGLGNPCKCIGSIGYAHRSCLNRWIETTSISTCEICQSEYVITGYYSAMTWYEFGKYLFPLIFKYTRLLIRIFWAIFSLLNGNIFGGILIKKMIGITIHTTSFKSYLFLHFILGSGLMVFEGLFLLLFLILSVKYRRIVANNRLKLRYSNPDNSSSDDSTSFIPTPYIEDQFTERRRNRVGVATEAFNAIDLKSILAFPVYKDISIFSFYPMLASIVYISFQVFIFIPQFLGKAVADLFRFPKMEYLNQFFNDAKINPIWITQHLIGIAIISGLIELISRYICESENRFRLKGVNRIFLSIIFAFFEFIYIPLLVGIYISFLIYSRINHGMTVFSISYSFPNYIAHLGLGYCTIISIISAFLFLRKNLRPGAFYRFEDLISRVYIFQYSLRSSVRKNIKSSIKHNLLILAPIIFTIYIQSWLFGLERIKQIVDISKLRVRFDGISQTFFCVYFIFDIYKNRYIYNILFQRIILKIIKQVAIKLQLNDYCFRMKRNDMNINRILWMPAYNKPYRERTVKKMASKPVDGRQFDMYYLTKTPTRKGFALVYVNPFTFITFPVLLLIYFVVIQTSIFFMIFSSVIVGLHLKQIFYFNNFMGVAESNLHFQFFLLGAIIISYIALALSSIKNLIGLIIAFFESIGMILLLGAKYIYFLLLWPLIISLQLYLLILRLNNTSYIKFYRFSDLYIISCILVNIVAAINYSIQSHKHEVNLRMKWRRVLIGLSNILLPYLLIVLISNYIDSYYIYYIDIVMFLVPMISWGIRNLF</sequence>
<dbReference type="SUPFAM" id="SSF57850">
    <property type="entry name" value="RING/U-box"/>
    <property type="match status" value="1"/>
</dbReference>
<evidence type="ECO:0000256" key="4">
    <source>
        <dbReference type="ARBA" id="ARBA00022723"/>
    </source>
</evidence>
<feature type="transmembrane region" description="Helical" evidence="10">
    <location>
        <begin position="459"/>
        <end position="477"/>
    </location>
</feature>
<evidence type="ECO:0000256" key="6">
    <source>
        <dbReference type="ARBA" id="ARBA00022786"/>
    </source>
</evidence>
<feature type="transmembrane region" description="Helical" evidence="10">
    <location>
        <begin position="594"/>
        <end position="613"/>
    </location>
</feature>
<feature type="transmembrane region" description="Helical" evidence="10">
    <location>
        <begin position="765"/>
        <end position="784"/>
    </location>
</feature>
<evidence type="ECO:0000259" key="11">
    <source>
        <dbReference type="PROSITE" id="PS51292"/>
    </source>
</evidence>
<feature type="transmembrane region" description="Helical" evidence="10">
    <location>
        <begin position="675"/>
        <end position="695"/>
    </location>
</feature>
<gene>
    <name evidence="12" type="primary">march2</name>
    <name evidence="12" type="ORF">TCON_0222</name>
</gene>
<feature type="transmembrane region" description="Helical" evidence="10">
    <location>
        <begin position="365"/>
        <end position="386"/>
    </location>
</feature>
<evidence type="ECO:0000256" key="5">
    <source>
        <dbReference type="ARBA" id="ARBA00022771"/>
    </source>
</evidence>
<feature type="transmembrane region" description="Helical" evidence="10">
    <location>
        <begin position="427"/>
        <end position="447"/>
    </location>
</feature>
<feature type="domain" description="RING-CH-type" evidence="11">
    <location>
        <begin position="4"/>
        <end position="65"/>
    </location>
</feature>
<evidence type="ECO:0000256" key="2">
    <source>
        <dbReference type="ARBA" id="ARBA00022679"/>
    </source>
</evidence>
<keyword evidence="6" id="KW-0833">Ubl conjugation pathway</keyword>
<keyword evidence="8 10" id="KW-1133">Transmembrane helix</keyword>
<feature type="transmembrane region" description="Helical" evidence="10">
    <location>
        <begin position="625"/>
        <end position="644"/>
    </location>
</feature>
<comment type="subcellular location">
    <subcellularLocation>
        <location evidence="1">Membrane</location>
        <topology evidence="1">Multi-pass membrane protein</topology>
    </subcellularLocation>
</comment>
<evidence type="ECO:0000256" key="8">
    <source>
        <dbReference type="ARBA" id="ARBA00022989"/>
    </source>
</evidence>
<evidence type="ECO:0000313" key="13">
    <source>
        <dbReference type="Proteomes" id="UP001516464"/>
    </source>
</evidence>
<evidence type="ECO:0000256" key="1">
    <source>
        <dbReference type="ARBA" id="ARBA00004141"/>
    </source>
</evidence>
<feature type="transmembrane region" description="Helical" evidence="10">
    <location>
        <begin position="567"/>
        <end position="588"/>
    </location>
</feature>
<dbReference type="InterPro" id="IPR013083">
    <property type="entry name" value="Znf_RING/FYVE/PHD"/>
</dbReference>
<evidence type="ECO:0000256" key="10">
    <source>
        <dbReference type="SAM" id="Phobius"/>
    </source>
</evidence>
<dbReference type="Proteomes" id="UP001516464">
    <property type="component" value="Unassembled WGS sequence"/>
</dbReference>
<keyword evidence="5" id="KW-0863">Zinc-finger</keyword>
<dbReference type="Pfam" id="PF12906">
    <property type="entry name" value="RINGv"/>
    <property type="match status" value="1"/>
</dbReference>
<dbReference type="PANTHER" id="PTHR46065">
    <property type="entry name" value="E3 UBIQUITIN-PROTEIN LIGASE MARCH 2/3 FAMILY MEMBER"/>
    <property type="match status" value="1"/>
</dbReference>
<keyword evidence="9 10" id="KW-0472">Membrane</keyword>
<evidence type="ECO:0000313" key="12">
    <source>
        <dbReference type="EMBL" id="KAF7684584.1"/>
    </source>
</evidence>
<dbReference type="CDD" id="cd16495">
    <property type="entry name" value="RING_CH-C4HC3_MARCH"/>
    <property type="match status" value="1"/>
</dbReference>
<reference evidence="12 13" key="1">
    <citation type="submission" date="2019-01" db="EMBL/GenBank/DDBJ databases">
        <title>Genomes sequencing and comparative genomics of infectious freshwater microsporidia, Cucumispora dikerogammari and Thelohania contejeani.</title>
        <authorList>
            <person name="Cormier A."/>
            <person name="Giraud I."/>
            <person name="Wattier R."/>
            <person name="Teixeira M."/>
            <person name="Grandjean F."/>
            <person name="Rigaud T."/>
            <person name="Cordaux R."/>
        </authorList>
    </citation>
    <scope>NUCLEOTIDE SEQUENCE [LARGE SCALE GENOMIC DNA]</scope>
    <source>
        <strain evidence="12">T1</strain>
        <tissue evidence="12">Spores</tissue>
    </source>
</reference>
<keyword evidence="7" id="KW-0862">Zinc</keyword>
<feature type="transmembrane region" description="Helical" evidence="10">
    <location>
        <begin position="281"/>
        <end position="300"/>
    </location>
</feature>
<feature type="transmembrane region" description="Helical" evidence="10">
    <location>
        <begin position="741"/>
        <end position="759"/>
    </location>
</feature>
<evidence type="ECO:0000256" key="3">
    <source>
        <dbReference type="ARBA" id="ARBA00022692"/>
    </source>
</evidence>
<proteinExistence type="predicted"/>
<evidence type="ECO:0000256" key="7">
    <source>
        <dbReference type="ARBA" id="ARBA00022833"/>
    </source>
</evidence>
<dbReference type="PANTHER" id="PTHR46065:SF3">
    <property type="entry name" value="FI20425P1"/>
    <property type="match status" value="1"/>
</dbReference>
<dbReference type="SMART" id="SM00744">
    <property type="entry name" value="RINGv"/>
    <property type="match status" value="1"/>
</dbReference>